<dbReference type="OrthoDB" id="1681166at2759"/>
<dbReference type="InterPro" id="IPR001841">
    <property type="entry name" value="Znf_RING"/>
</dbReference>
<dbReference type="Pfam" id="PF12861">
    <property type="entry name" value="zf-ANAPC11"/>
    <property type="match status" value="1"/>
</dbReference>
<dbReference type="Gene3D" id="3.30.40.10">
    <property type="entry name" value="Zinc/RING finger domain, C3HC4 (zinc finger)"/>
    <property type="match status" value="1"/>
</dbReference>
<dbReference type="EMBL" id="ML991835">
    <property type="protein sequence ID" value="KAF2230810.1"/>
    <property type="molecule type" value="Genomic_DNA"/>
</dbReference>
<keyword evidence="7" id="KW-0862">Zinc</keyword>
<dbReference type="GO" id="GO:0061630">
    <property type="term" value="F:ubiquitin protein ligase activity"/>
    <property type="evidence" value="ECO:0007669"/>
    <property type="project" value="InterPro"/>
</dbReference>
<dbReference type="InterPro" id="IPR051031">
    <property type="entry name" value="RING-box_E3_Ubiquitin_Ligase"/>
</dbReference>
<evidence type="ECO:0000313" key="13">
    <source>
        <dbReference type="Proteomes" id="UP000800092"/>
    </source>
</evidence>
<feature type="region of interest" description="Disordered" evidence="10">
    <location>
        <begin position="86"/>
        <end position="105"/>
    </location>
</feature>
<evidence type="ECO:0000256" key="7">
    <source>
        <dbReference type="ARBA" id="ARBA00022833"/>
    </source>
</evidence>
<keyword evidence="6" id="KW-0833">Ubl conjugation pathway</keyword>
<dbReference type="SUPFAM" id="SSF57850">
    <property type="entry name" value="RING/U-box"/>
    <property type="match status" value="1"/>
</dbReference>
<evidence type="ECO:0000256" key="6">
    <source>
        <dbReference type="ARBA" id="ARBA00022786"/>
    </source>
</evidence>
<evidence type="ECO:0000259" key="11">
    <source>
        <dbReference type="PROSITE" id="PS50089"/>
    </source>
</evidence>
<organism evidence="12 13">
    <name type="scientific">Viridothelium virens</name>
    <name type="common">Speckled blister lichen</name>
    <name type="synonym">Trypethelium virens</name>
    <dbReference type="NCBI Taxonomy" id="1048519"/>
    <lineage>
        <taxon>Eukaryota</taxon>
        <taxon>Fungi</taxon>
        <taxon>Dikarya</taxon>
        <taxon>Ascomycota</taxon>
        <taxon>Pezizomycotina</taxon>
        <taxon>Dothideomycetes</taxon>
        <taxon>Dothideomycetes incertae sedis</taxon>
        <taxon>Trypetheliales</taxon>
        <taxon>Trypetheliaceae</taxon>
        <taxon>Viridothelium</taxon>
    </lineage>
</organism>
<feature type="compositionally biased region" description="Basic and acidic residues" evidence="10">
    <location>
        <begin position="94"/>
        <end position="105"/>
    </location>
</feature>
<evidence type="ECO:0000256" key="3">
    <source>
        <dbReference type="ARBA" id="ARBA00022723"/>
    </source>
</evidence>
<feature type="domain" description="RING-type" evidence="11">
    <location>
        <begin position="35"/>
        <end position="77"/>
    </location>
</feature>
<evidence type="ECO:0000256" key="10">
    <source>
        <dbReference type="SAM" id="MobiDB-lite"/>
    </source>
</evidence>
<dbReference type="Proteomes" id="UP000800092">
    <property type="component" value="Unassembled WGS sequence"/>
</dbReference>
<keyword evidence="13" id="KW-1185">Reference proteome</keyword>
<keyword evidence="8" id="KW-0131">Cell cycle</keyword>
<evidence type="ECO:0000256" key="1">
    <source>
        <dbReference type="ARBA" id="ARBA00013928"/>
    </source>
</evidence>
<evidence type="ECO:0000256" key="9">
    <source>
        <dbReference type="PROSITE-ProRule" id="PRU00175"/>
    </source>
</evidence>
<dbReference type="GO" id="GO:0051301">
    <property type="term" value="P:cell division"/>
    <property type="evidence" value="ECO:0007669"/>
    <property type="project" value="UniProtKB-KW"/>
</dbReference>
<sequence length="105" mass="11748">MKVTILEWHAVAAWRWDAPADDVCGICSQPYDSTCPKCKYPGDDCSIVEGECTHTFHMHCIATWMQHDPKSQCPMCRQDFKFKGENVAQEPQGEEGRDVGEGAAV</sequence>
<evidence type="ECO:0000256" key="4">
    <source>
        <dbReference type="ARBA" id="ARBA00022771"/>
    </source>
</evidence>
<evidence type="ECO:0000256" key="8">
    <source>
        <dbReference type="ARBA" id="ARBA00023306"/>
    </source>
</evidence>
<accession>A0A6A6GZ88</accession>
<dbReference type="AlphaFoldDB" id="A0A6A6GZ88"/>
<dbReference type="GO" id="GO:0097602">
    <property type="term" value="F:cullin family protein binding"/>
    <property type="evidence" value="ECO:0007669"/>
    <property type="project" value="InterPro"/>
</dbReference>
<dbReference type="GO" id="GO:0031145">
    <property type="term" value="P:anaphase-promoting complex-dependent catabolic process"/>
    <property type="evidence" value="ECO:0007669"/>
    <property type="project" value="InterPro"/>
</dbReference>
<name>A0A6A6GZ88_VIRVR</name>
<keyword evidence="3" id="KW-0479">Metal-binding</keyword>
<keyword evidence="5" id="KW-0498">Mitosis</keyword>
<evidence type="ECO:0000313" key="12">
    <source>
        <dbReference type="EMBL" id="KAF2230810.1"/>
    </source>
</evidence>
<dbReference type="GO" id="GO:0005680">
    <property type="term" value="C:anaphase-promoting complex"/>
    <property type="evidence" value="ECO:0007669"/>
    <property type="project" value="InterPro"/>
</dbReference>
<evidence type="ECO:0000256" key="5">
    <source>
        <dbReference type="ARBA" id="ARBA00022776"/>
    </source>
</evidence>
<dbReference type="CDD" id="cd16456">
    <property type="entry name" value="RING-H2_APC11"/>
    <property type="match status" value="1"/>
</dbReference>
<dbReference type="PANTHER" id="PTHR11210">
    <property type="entry name" value="RING BOX"/>
    <property type="match status" value="1"/>
</dbReference>
<proteinExistence type="predicted"/>
<protein>
    <recommendedName>
        <fullName evidence="1">Anaphase-promoting complex subunit 11</fullName>
    </recommendedName>
</protein>
<reference evidence="12" key="1">
    <citation type="journal article" date="2020" name="Stud. Mycol.">
        <title>101 Dothideomycetes genomes: a test case for predicting lifestyles and emergence of pathogens.</title>
        <authorList>
            <person name="Haridas S."/>
            <person name="Albert R."/>
            <person name="Binder M."/>
            <person name="Bloem J."/>
            <person name="Labutti K."/>
            <person name="Salamov A."/>
            <person name="Andreopoulos B."/>
            <person name="Baker S."/>
            <person name="Barry K."/>
            <person name="Bills G."/>
            <person name="Bluhm B."/>
            <person name="Cannon C."/>
            <person name="Castanera R."/>
            <person name="Culley D."/>
            <person name="Daum C."/>
            <person name="Ezra D."/>
            <person name="Gonzalez J."/>
            <person name="Henrissat B."/>
            <person name="Kuo A."/>
            <person name="Liang C."/>
            <person name="Lipzen A."/>
            <person name="Lutzoni F."/>
            <person name="Magnuson J."/>
            <person name="Mondo S."/>
            <person name="Nolan M."/>
            <person name="Ohm R."/>
            <person name="Pangilinan J."/>
            <person name="Park H.-J."/>
            <person name="Ramirez L."/>
            <person name="Alfaro M."/>
            <person name="Sun H."/>
            <person name="Tritt A."/>
            <person name="Yoshinaga Y."/>
            <person name="Zwiers L.-H."/>
            <person name="Turgeon B."/>
            <person name="Goodwin S."/>
            <person name="Spatafora J."/>
            <person name="Crous P."/>
            <person name="Grigoriev I."/>
        </authorList>
    </citation>
    <scope>NUCLEOTIDE SEQUENCE</scope>
    <source>
        <strain evidence="12">Tuck. ex Michener</strain>
    </source>
</reference>
<gene>
    <name evidence="12" type="ORF">EV356DRAFT_320465</name>
</gene>
<evidence type="ECO:0000256" key="2">
    <source>
        <dbReference type="ARBA" id="ARBA00022618"/>
    </source>
</evidence>
<dbReference type="PROSITE" id="PS50089">
    <property type="entry name" value="ZF_RING_2"/>
    <property type="match status" value="1"/>
</dbReference>
<keyword evidence="2" id="KW-0132">Cell division</keyword>
<dbReference type="InterPro" id="IPR024991">
    <property type="entry name" value="RING-H2_APC11"/>
</dbReference>
<keyword evidence="4 9" id="KW-0863">Zinc-finger</keyword>
<dbReference type="GO" id="GO:0008270">
    <property type="term" value="F:zinc ion binding"/>
    <property type="evidence" value="ECO:0007669"/>
    <property type="project" value="UniProtKB-KW"/>
</dbReference>
<dbReference type="InterPro" id="IPR013083">
    <property type="entry name" value="Znf_RING/FYVE/PHD"/>
</dbReference>